<organism evidence="3 4">
    <name type="scientific">Stentor coeruleus</name>
    <dbReference type="NCBI Taxonomy" id="5963"/>
    <lineage>
        <taxon>Eukaryota</taxon>
        <taxon>Sar</taxon>
        <taxon>Alveolata</taxon>
        <taxon>Ciliophora</taxon>
        <taxon>Postciliodesmatophora</taxon>
        <taxon>Heterotrichea</taxon>
        <taxon>Heterotrichida</taxon>
        <taxon>Stentoridae</taxon>
        <taxon>Stentor</taxon>
    </lineage>
</organism>
<evidence type="ECO:0000313" key="4">
    <source>
        <dbReference type="Proteomes" id="UP000187209"/>
    </source>
</evidence>
<dbReference type="Proteomes" id="UP000187209">
    <property type="component" value="Unassembled WGS sequence"/>
</dbReference>
<feature type="region of interest" description="Disordered" evidence="2">
    <location>
        <begin position="890"/>
        <end position="911"/>
    </location>
</feature>
<dbReference type="PROSITE" id="PS51221">
    <property type="entry name" value="TTL"/>
    <property type="match status" value="1"/>
</dbReference>
<dbReference type="OrthoDB" id="313141at2759"/>
<evidence type="ECO:0000256" key="2">
    <source>
        <dbReference type="SAM" id="MobiDB-lite"/>
    </source>
</evidence>
<dbReference type="PANTHER" id="PTHR46069">
    <property type="entry name" value="TUBULIN TYROSINE LIGASE"/>
    <property type="match status" value="1"/>
</dbReference>
<gene>
    <name evidence="3" type="ORF">SteCoe_7301</name>
</gene>
<evidence type="ECO:0000256" key="1">
    <source>
        <dbReference type="SAM" id="Coils"/>
    </source>
</evidence>
<dbReference type="InterPro" id="IPR016024">
    <property type="entry name" value="ARM-type_fold"/>
</dbReference>
<reference evidence="3 4" key="1">
    <citation type="submission" date="2016-11" db="EMBL/GenBank/DDBJ databases">
        <title>The macronuclear genome of Stentor coeruleus: a giant cell with tiny introns.</title>
        <authorList>
            <person name="Slabodnick M."/>
            <person name="Ruby J.G."/>
            <person name="Reiff S.B."/>
            <person name="Swart E.C."/>
            <person name="Gosai S."/>
            <person name="Prabakaran S."/>
            <person name="Witkowska E."/>
            <person name="Larue G.E."/>
            <person name="Fisher S."/>
            <person name="Freeman R.M."/>
            <person name="Gunawardena J."/>
            <person name="Chu W."/>
            <person name="Stover N.A."/>
            <person name="Gregory B.D."/>
            <person name="Nowacki M."/>
            <person name="Derisi J."/>
            <person name="Roy S.W."/>
            <person name="Marshall W.F."/>
            <person name="Sood P."/>
        </authorList>
    </citation>
    <scope>NUCLEOTIDE SEQUENCE [LARGE SCALE GENOMIC DNA]</scope>
    <source>
        <strain evidence="3">WM001</strain>
    </source>
</reference>
<feature type="coiled-coil region" evidence="1">
    <location>
        <begin position="712"/>
        <end position="743"/>
    </location>
</feature>
<proteinExistence type="predicted"/>
<feature type="region of interest" description="Disordered" evidence="2">
    <location>
        <begin position="841"/>
        <end position="869"/>
    </location>
</feature>
<dbReference type="SUPFAM" id="SSF48371">
    <property type="entry name" value="ARM repeat"/>
    <property type="match status" value="1"/>
</dbReference>
<dbReference type="InterPro" id="IPR004344">
    <property type="entry name" value="TTL/TTLL_fam"/>
</dbReference>
<evidence type="ECO:0008006" key="5">
    <source>
        <dbReference type="Google" id="ProtNLM"/>
    </source>
</evidence>
<keyword evidence="1" id="KW-0175">Coiled coil</keyword>
<dbReference type="AlphaFoldDB" id="A0A1R2CMY0"/>
<dbReference type="SUPFAM" id="SSF56059">
    <property type="entry name" value="Glutathione synthetase ATP-binding domain-like"/>
    <property type="match status" value="1"/>
</dbReference>
<name>A0A1R2CMY0_9CILI</name>
<dbReference type="PANTHER" id="PTHR46069:SF1">
    <property type="entry name" value="CHROMOSOME UNDETERMINED SCAFFOLD_125, WHOLE GENOME SHOTGUN SEQUENCE"/>
    <property type="match status" value="1"/>
</dbReference>
<protein>
    <recommendedName>
        <fullName evidence="5">Tubulin--tyrosine ligase-like protein 9</fullName>
    </recommendedName>
</protein>
<sequence length="987" mass="116727">MYKYVIHPGNNSRLLIKPLMDQRGNWIEATESEAQDLRANFIWKPTVYPSRAYNQMEELFAKGFGVMIHNHLENNREITTKPGLVRSLRNFYQNCDPAIMAGYQVHDTIPTSFIITAQVEDMEYRQFHLRFNDLQNGYCNKERLPIKHCEKNMWLIKPAALNQGKGIEICWNLKEVKSILKSKPMHSVWLIQKYVERPLLFKGRKFDIRIWAFGTSKNDFFFYRHGYLRTSSSEYDTQATDNYIHLTNNCLQKYGENYGVHEKGNTLSFSDFQEYLNLEFPQYKINFWTHILPRIKDLMIDSFISGKKTMHRGKRNKVFELFGFDFLIDEDFRVWLIEVNTNPYLGIPNEYIEDLLPKMLDDLLSLIVDSHLPPKNPRKRTENDFELLYCEVGSIYSPDGTSKNLRQSYTSTLYPIQELTQVAMCRHRNEDDPHPPPAESTKPIVRDILQTVKEELELTIVQDISDFATICSRVMSRLNNWELMSEDQIIAGLQALQLLAGSNGTAAFVVYNHMPSIFNLCTSENIPEYIQSGVLEAVSIGCQDTKFRKEIVRLGISESLINYVLNPHTGKSVKEKALKAIIVISTHPTKKVYIPGETREHNWVRNKIINDGVLLCFYKLGHEAEDNSVKDEIKLHLQTEYGLADWDLQIAILDKYLEDKNISPPPLQGTTSLKINQETMQGKESDKKLPQILGDFKYLITTRDNIRLFCDARREEIKSKIERDKLKKQEENEEKLRQREEDDRNYLEKKQRAEEYVHKRYEEIRKQKIEELKKQKDVKSQEEKFDETRKALIIEKLKKTEELKRIQRIKVKKREEDEKRSEELKRKELEEKRKKVMEEWLKNKTDQERGKKMQEKIKREEEQSRRNAEMQLRKEEILIKLEEKKQKMKKIREEQKEKQKKEEAKLAEESSRIMLEKEDKVSLVQNLPPPRQISPNIRDFRMKKRKLFEKKKRKLISIPDQFLYDVYGSHPSKGPIPNYKEYSMMFS</sequence>
<comment type="caution">
    <text evidence="3">The sequence shown here is derived from an EMBL/GenBank/DDBJ whole genome shotgun (WGS) entry which is preliminary data.</text>
</comment>
<dbReference type="Gene3D" id="3.30.470.20">
    <property type="entry name" value="ATP-grasp fold, B domain"/>
    <property type="match status" value="1"/>
</dbReference>
<dbReference type="Pfam" id="PF03133">
    <property type="entry name" value="TTL"/>
    <property type="match status" value="1"/>
</dbReference>
<dbReference type="EMBL" id="MPUH01000104">
    <property type="protein sequence ID" value="OMJ90384.1"/>
    <property type="molecule type" value="Genomic_DNA"/>
</dbReference>
<evidence type="ECO:0000313" key="3">
    <source>
        <dbReference type="EMBL" id="OMJ90384.1"/>
    </source>
</evidence>
<keyword evidence="4" id="KW-1185">Reference proteome</keyword>
<accession>A0A1R2CMY0</accession>